<comment type="caution">
    <text evidence="2">The sequence shown here is derived from an EMBL/GenBank/DDBJ whole genome shotgun (WGS) entry which is preliminary data.</text>
</comment>
<feature type="region of interest" description="Disordered" evidence="1">
    <location>
        <begin position="81"/>
        <end position="111"/>
    </location>
</feature>
<evidence type="ECO:0000256" key="1">
    <source>
        <dbReference type="SAM" id="MobiDB-lite"/>
    </source>
</evidence>
<organism evidence="2 3">
    <name type="scientific">Phaseolus angularis</name>
    <name type="common">Azuki bean</name>
    <name type="synonym">Vigna angularis</name>
    <dbReference type="NCBI Taxonomy" id="3914"/>
    <lineage>
        <taxon>Eukaryota</taxon>
        <taxon>Viridiplantae</taxon>
        <taxon>Streptophyta</taxon>
        <taxon>Embryophyta</taxon>
        <taxon>Tracheophyta</taxon>
        <taxon>Spermatophyta</taxon>
        <taxon>Magnoliopsida</taxon>
        <taxon>eudicotyledons</taxon>
        <taxon>Gunneridae</taxon>
        <taxon>Pentapetalae</taxon>
        <taxon>rosids</taxon>
        <taxon>fabids</taxon>
        <taxon>Fabales</taxon>
        <taxon>Fabaceae</taxon>
        <taxon>Papilionoideae</taxon>
        <taxon>50 kb inversion clade</taxon>
        <taxon>NPAAA clade</taxon>
        <taxon>indigoferoid/millettioid clade</taxon>
        <taxon>Phaseoleae</taxon>
        <taxon>Vigna</taxon>
    </lineage>
</organism>
<dbReference type="EMBL" id="JABFOF010000004">
    <property type="protein sequence ID" value="KAG2398712.1"/>
    <property type="molecule type" value="Genomic_DNA"/>
</dbReference>
<gene>
    <name evidence="2" type="ORF">HKW66_Vig0088070</name>
</gene>
<protein>
    <submittedName>
        <fullName evidence="2">Uncharacterized protein</fullName>
    </submittedName>
</protein>
<feature type="compositionally biased region" description="Basic and acidic residues" evidence="1">
    <location>
        <begin position="95"/>
        <end position="106"/>
    </location>
</feature>
<dbReference type="AlphaFoldDB" id="A0A8T0KI74"/>
<accession>A0A8T0KI74</accession>
<name>A0A8T0KI74_PHAAN</name>
<proteinExistence type="predicted"/>
<evidence type="ECO:0000313" key="3">
    <source>
        <dbReference type="Proteomes" id="UP000743370"/>
    </source>
</evidence>
<evidence type="ECO:0000313" key="2">
    <source>
        <dbReference type="EMBL" id="KAG2398712.1"/>
    </source>
</evidence>
<reference evidence="2 3" key="1">
    <citation type="submission" date="2020-05" db="EMBL/GenBank/DDBJ databases">
        <title>Vigna angularis (adzuki bean) Var. LongXiaoDou No. 4 denovo assembly.</title>
        <authorList>
            <person name="Xiang H."/>
        </authorList>
    </citation>
    <scope>NUCLEOTIDE SEQUENCE [LARGE SCALE GENOMIC DNA]</scope>
    <source>
        <tissue evidence="2">Leaf</tissue>
    </source>
</reference>
<sequence>MQNPHQHLPHSYDPPPSLRLGFHLDTTTFAPTFHLDLATLRRLSRKPLILVLSVYNDPMDPAGCAMPSCCAGFISSLTPPLPSLTPIPSTTGGGRGKEREEGRMDGEGVGARFCRSKEEKMTKAFSLEF</sequence>
<dbReference type="Proteomes" id="UP000743370">
    <property type="component" value="Unassembled WGS sequence"/>
</dbReference>